<keyword evidence="3" id="KW-1185">Reference proteome</keyword>
<name>A0A250K588_9BACT</name>
<keyword evidence="1" id="KW-0812">Transmembrane</keyword>
<dbReference type="RefSeq" id="WP_239989162.1">
    <property type="nucleotide sequence ID" value="NZ_CP022203.1"/>
</dbReference>
<dbReference type="InterPro" id="IPR052734">
    <property type="entry name" value="Nod_factor_acetyltransferase"/>
</dbReference>
<feature type="transmembrane region" description="Helical" evidence="1">
    <location>
        <begin position="16"/>
        <end position="34"/>
    </location>
</feature>
<protein>
    <submittedName>
        <fullName evidence="2">Acyltransferase</fullName>
    </submittedName>
</protein>
<feature type="transmembrane region" description="Helical" evidence="1">
    <location>
        <begin position="195"/>
        <end position="219"/>
    </location>
</feature>
<evidence type="ECO:0000313" key="2">
    <source>
        <dbReference type="EMBL" id="ATB50852.1"/>
    </source>
</evidence>
<evidence type="ECO:0000313" key="3">
    <source>
        <dbReference type="Proteomes" id="UP000217343"/>
    </source>
</evidence>
<dbReference type="AlphaFoldDB" id="A0A250K588"/>
<keyword evidence="1" id="KW-0472">Membrane</keyword>
<dbReference type="KEGG" id="mmas:MYMAC_006509"/>
<feature type="transmembrane region" description="Helical" evidence="1">
    <location>
        <begin position="231"/>
        <end position="260"/>
    </location>
</feature>
<reference evidence="2 3" key="1">
    <citation type="submission" date="2017-06" db="EMBL/GenBank/DDBJ databases">
        <title>Sequencing and comparative analysis of myxobacterial genomes.</title>
        <authorList>
            <person name="Rupp O."/>
            <person name="Goesmann A."/>
            <person name="Sogaard-Andersen L."/>
        </authorList>
    </citation>
    <scope>NUCLEOTIDE SEQUENCE [LARGE SCALE GENOMIC DNA]</scope>
    <source>
        <strain evidence="2 3">DSM 14697</strain>
    </source>
</reference>
<keyword evidence="2" id="KW-0808">Transferase</keyword>
<feature type="transmembrane region" description="Helical" evidence="1">
    <location>
        <begin position="75"/>
        <end position="95"/>
    </location>
</feature>
<keyword evidence="1" id="KW-1133">Transmembrane helix</keyword>
<evidence type="ECO:0000256" key="1">
    <source>
        <dbReference type="SAM" id="Phobius"/>
    </source>
</evidence>
<organism evidence="2 3">
    <name type="scientific">Corallococcus macrosporus DSM 14697</name>
    <dbReference type="NCBI Taxonomy" id="1189310"/>
    <lineage>
        <taxon>Bacteria</taxon>
        <taxon>Pseudomonadati</taxon>
        <taxon>Myxococcota</taxon>
        <taxon>Myxococcia</taxon>
        <taxon>Myxococcales</taxon>
        <taxon>Cystobacterineae</taxon>
        <taxon>Myxococcaceae</taxon>
        <taxon>Corallococcus</taxon>
    </lineage>
</organism>
<dbReference type="PANTHER" id="PTHR37312">
    <property type="entry name" value="MEMBRANE-BOUND ACYLTRANSFERASE YKRP-RELATED"/>
    <property type="match status" value="1"/>
</dbReference>
<dbReference type="Proteomes" id="UP000217343">
    <property type="component" value="Chromosome"/>
</dbReference>
<gene>
    <name evidence="2" type="ORF">MYMAC_006509</name>
</gene>
<proteinExistence type="predicted"/>
<accession>A0A250K588</accession>
<sequence length="351" mass="37672">MGFSIKVVTTAGRIPLFENVRGILILLVVMGHAMEPLLGREPLAKALYSGLYLFHIPAFAFLSGHLSRAEAGPRALGAIAWGQLAPLAVFQVLYVTFDAWVLGRGWSAHWLAQPYWLLWFLLSLGCWRLALPLLLRLPRPLMWAVGLSLAAGLLPWVGYLLGLSRTFVFLPCFVAGYLTRREWLLAPQATRGWRVALAATLAVGLGACVAAVAVGALPAPGTQWLYGSSGYAVLGVTALTGMAARLSLFIGAMAATWALFTLSPRRESALTRFGGRSLAPFLLHGFIVRAAEHAGAYMFLQGPAGVGLALGAGALLAVLLGQPSVVQATRPLWEPRRLFQRTRDAVPGLGR</sequence>
<dbReference type="PANTHER" id="PTHR37312:SF1">
    <property type="entry name" value="MEMBRANE-BOUND ACYLTRANSFERASE YKRP-RELATED"/>
    <property type="match status" value="1"/>
</dbReference>
<dbReference type="EMBL" id="CP022203">
    <property type="protein sequence ID" value="ATB50852.1"/>
    <property type="molecule type" value="Genomic_DNA"/>
</dbReference>
<dbReference type="GO" id="GO:0016746">
    <property type="term" value="F:acyltransferase activity"/>
    <property type="evidence" value="ECO:0007669"/>
    <property type="project" value="UniProtKB-KW"/>
</dbReference>
<feature type="transmembrane region" description="Helical" evidence="1">
    <location>
        <begin position="306"/>
        <end position="326"/>
    </location>
</feature>
<keyword evidence="2" id="KW-0012">Acyltransferase</keyword>
<feature type="transmembrane region" description="Helical" evidence="1">
    <location>
        <begin position="46"/>
        <end position="63"/>
    </location>
</feature>
<feature type="transmembrane region" description="Helical" evidence="1">
    <location>
        <begin position="115"/>
        <end position="134"/>
    </location>
</feature>